<evidence type="ECO:0000256" key="6">
    <source>
        <dbReference type="ARBA" id="ARBA00022801"/>
    </source>
</evidence>
<dbReference type="InterPro" id="IPR027417">
    <property type="entry name" value="P-loop_NTPase"/>
</dbReference>
<dbReference type="Pfam" id="PF08740">
    <property type="entry name" value="BCS1_N"/>
    <property type="match status" value="1"/>
</dbReference>
<proteinExistence type="inferred from homology"/>
<keyword evidence="7 12" id="KW-0067">ATP-binding</keyword>
<keyword evidence="5" id="KW-0999">Mitochondrion inner membrane</keyword>
<dbReference type="OrthoDB" id="10251412at2759"/>
<evidence type="ECO:0000256" key="13">
    <source>
        <dbReference type="SAM" id="MobiDB-lite"/>
    </source>
</evidence>
<feature type="compositionally biased region" description="Acidic residues" evidence="13">
    <location>
        <begin position="563"/>
        <end position="575"/>
    </location>
</feature>
<dbReference type="InterPro" id="IPR003959">
    <property type="entry name" value="ATPase_AAA_core"/>
</dbReference>
<evidence type="ECO:0000256" key="10">
    <source>
        <dbReference type="ARBA" id="ARBA00023136"/>
    </source>
</evidence>
<keyword evidence="4 12" id="KW-0547">Nucleotide-binding</keyword>
<evidence type="ECO:0000313" key="17">
    <source>
        <dbReference type="Proteomes" id="UP000799428"/>
    </source>
</evidence>
<evidence type="ECO:0000256" key="3">
    <source>
        <dbReference type="ARBA" id="ARBA00022692"/>
    </source>
</evidence>
<keyword evidence="10" id="KW-0472">Membrane</keyword>
<dbReference type="AlphaFoldDB" id="A0A6G1JWL2"/>
<evidence type="ECO:0000256" key="11">
    <source>
        <dbReference type="ARBA" id="ARBA00048778"/>
    </source>
</evidence>
<evidence type="ECO:0000259" key="15">
    <source>
        <dbReference type="SMART" id="SM01024"/>
    </source>
</evidence>
<feature type="domain" description="BCS1 N-terminal" evidence="15">
    <location>
        <begin position="68"/>
        <end position="267"/>
    </location>
</feature>
<dbReference type="InterPro" id="IPR003960">
    <property type="entry name" value="ATPase_AAA_CS"/>
</dbReference>
<organism evidence="16 17">
    <name type="scientific">Pleomassaria siparia CBS 279.74</name>
    <dbReference type="NCBI Taxonomy" id="1314801"/>
    <lineage>
        <taxon>Eukaryota</taxon>
        <taxon>Fungi</taxon>
        <taxon>Dikarya</taxon>
        <taxon>Ascomycota</taxon>
        <taxon>Pezizomycotina</taxon>
        <taxon>Dothideomycetes</taxon>
        <taxon>Pleosporomycetidae</taxon>
        <taxon>Pleosporales</taxon>
        <taxon>Pleomassariaceae</taxon>
        <taxon>Pleomassaria</taxon>
    </lineage>
</organism>
<dbReference type="Gene3D" id="3.40.50.300">
    <property type="entry name" value="P-loop containing nucleotide triphosphate hydrolases"/>
    <property type="match status" value="1"/>
</dbReference>
<dbReference type="Pfam" id="PF25426">
    <property type="entry name" value="AAA_lid_BCS1"/>
    <property type="match status" value="1"/>
</dbReference>
<evidence type="ECO:0000256" key="5">
    <source>
        <dbReference type="ARBA" id="ARBA00022792"/>
    </source>
</evidence>
<dbReference type="GO" id="GO:0016887">
    <property type="term" value="F:ATP hydrolysis activity"/>
    <property type="evidence" value="ECO:0007669"/>
    <property type="project" value="InterPro"/>
</dbReference>
<evidence type="ECO:0000256" key="12">
    <source>
        <dbReference type="RuleBase" id="RU003651"/>
    </source>
</evidence>
<keyword evidence="3" id="KW-0812">Transmembrane</keyword>
<evidence type="ECO:0000256" key="1">
    <source>
        <dbReference type="ARBA" id="ARBA00004434"/>
    </source>
</evidence>
<reference evidence="16" key="1">
    <citation type="journal article" date="2020" name="Stud. Mycol.">
        <title>101 Dothideomycetes genomes: a test case for predicting lifestyles and emergence of pathogens.</title>
        <authorList>
            <person name="Haridas S."/>
            <person name="Albert R."/>
            <person name="Binder M."/>
            <person name="Bloem J."/>
            <person name="Labutti K."/>
            <person name="Salamov A."/>
            <person name="Andreopoulos B."/>
            <person name="Baker S."/>
            <person name="Barry K."/>
            <person name="Bills G."/>
            <person name="Bluhm B."/>
            <person name="Cannon C."/>
            <person name="Castanera R."/>
            <person name="Culley D."/>
            <person name="Daum C."/>
            <person name="Ezra D."/>
            <person name="Gonzalez J."/>
            <person name="Henrissat B."/>
            <person name="Kuo A."/>
            <person name="Liang C."/>
            <person name="Lipzen A."/>
            <person name="Lutzoni F."/>
            <person name="Magnuson J."/>
            <person name="Mondo S."/>
            <person name="Nolan M."/>
            <person name="Ohm R."/>
            <person name="Pangilinan J."/>
            <person name="Park H.-J."/>
            <person name="Ramirez L."/>
            <person name="Alfaro M."/>
            <person name="Sun H."/>
            <person name="Tritt A."/>
            <person name="Yoshinaga Y."/>
            <person name="Zwiers L.-H."/>
            <person name="Turgeon B."/>
            <person name="Goodwin S."/>
            <person name="Spatafora J."/>
            <person name="Crous P."/>
            <person name="Grigoriev I."/>
        </authorList>
    </citation>
    <scope>NUCLEOTIDE SEQUENCE</scope>
    <source>
        <strain evidence="16">CBS 279.74</strain>
    </source>
</reference>
<name>A0A6G1JWL2_9PLEO</name>
<dbReference type="GO" id="GO:0005524">
    <property type="term" value="F:ATP binding"/>
    <property type="evidence" value="ECO:0007669"/>
    <property type="project" value="UniProtKB-KW"/>
</dbReference>
<dbReference type="SUPFAM" id="SSF52540">
    <property type="entry name" value="P-loop containing nucleoside triphosphate hydrolases"/>
    <property type="match status" value="1"/>
</dbReference>
<feature type="region of interest" description="Disordered" evidence="13">
    <location>
        <begin position="527"/>
        <end position="582"/>
    </location>
</feature>
<protein>
    <submittedName>
        <fullName evidence="16">P-loop containing nucleoside triphosphate hydrolase protein</fullName>
    </submittedName>
</protein>
<dbReference type="Pfam" id="PF00004">
    <property type="entry name" value="AAA"/>
    <property type="match status" value="1"/>
</dbReference>
<keyword evidence="8" id="KW-1133">Transmembrane helix</keyword>
<keyword evidence="17" id="KW-1185">Reference proteome</keyword>
<dbReference type="PANTHER" id="PTHR23070">
    <property type="entry name" value="BCS1 AAA-TYPE ATPASE"/>
    <property type="match status" value="1"/>
</dbReference>
<evidence type="ECO:0000256" key="4">
    <source>
        <dbReference type="ARBA" id="ARBA00022741"/>
    </source>
</evidence>
<feature type="domain" description="AAA+ ATPase" evidence="14">
    <location>
        <begin position="300"/>
        <end position="445"/>
    </location>
</feature>
<keyword evidence="9" id="KW-0496">Mitochondrion</keyword>
<gene>
    <name evidence="16" type="ORF">K504DRAFT_461131</name>
</gene>
<accession>A0A6G1JWL2</accession>
<dbReference type="PROSITE" id="PS00674">
    <property type="entry name" value="AAA"/>
    <property type="match status" value="1"/>
</dbReference>
<evidence type="ECO:0000256" key="9">
    <source>
        <dbReference type="ARBA" id="ARBA00023128"/>
    </source>
</evidence>
<sequence>MASSKETSVAQTQEGKGPIIVSVYKEPLDSPGLVPAHFKRTLLSSLPFLEILQRLAYRLQPGYNLDKVLALIALYKAGTPVYEYLRDAFLDFCTSCITIPEHDPVFKEILAWMSSEVMSKTSTTKALIMTGGISGNASDHDNYYLGKMAQQRGQVVHTTSDEVQCMPPIGRRIFWVGFRPFLFRRSGPSIDQTHKSSHQPTGIVILTLGWSLQPLQDFMKICHDLKLANKNGTTTIFFPISSKVAGTYGTHGRWQSVTKAVRRLDTIEIDDIVKADLVKDAEYFYSQEAQNFYADCGIPYRYGYLFHGPPGTGKTSFSAALAGHLNCDLYMINLAAGDVSDGKLLRLFLSLPRKCVVVIEDIDSTGIGREQDAVPVPTSLEGAAATTTERRRSNVTLSGLLNAIDGNASQEGRLLIMTSNNPEALDEALIRPGRVDKEVYFGNVSPSVAIGMFLRLVGRAAIAKGNFTTDQITPMAMEFSAKLPADTFTPAQVQNFLQMCRGDPNKAIAEVDDWAAKTAAKSTSAFSSRVNDKKSPRKISTKKEPTAVELAPHTELVSKSLTDEAELSVDVDVEPEATVGDM</sequence>
<dbReference type="InterPro" id="IPR003593">
    <property type="entry name" value="AAA+_ATPase"/>
</dbReference>
<evidence type="ECO:0000256" key="2">
    <source>
        <dbReference type="ARBA" id="ARBA00007448"/>
    </source>
</evidence>
<dbReference type="InterPro" id="IPR014851">
    <property type="entry name" value="BCS1_N"/>
</dbReference>
<evidence type="ECO:0000313" key="16">
    <source>
        <dbReference type="EMBL" id="KAF2704880.1"/>
    </source>
</evidence>
<dbReference type="SMART" id="SM01024">
    <property type="entry name" value="BCS1_N"/>
    <property type="match status" value="1"/>
</dbReference>
<comment type="subcellular location">
    <subcellularLocation>
        <location evidence="1">Mitochondrion inner membrane</location>
        <topology evidence="1">Single-pass membrane protein</topology>
    </subcellularLocation>
</comment>
<keyword evidence="6 16" id="KW-0378">Hydrolase</keyword>
<dbReference type="Proteomes" id="UP000799428">
    <property type="component" value="Unassembled WGS sequence"/>
</dbReference>
<comment type="catalytic activity">
    <reaction evidence="11">
        <text>ATP + H2O = ADP + phosphate + H(+)</text>
        <dbReference type="Rhea" id="RHEA:13065"/>
        <dbReference type="ChEBI" id="CHEBI:15377"/>
        <dbReference type="ChEBI" id="CHEBI:15378"/>
        <dbReference type="ChEBI" id="CHEBI:30616"/>
        <dbReference type="ChEBI" id="CHEBI:43474"/>
        <dbReference type="ChEBI" id="CHEBI:456216"/>
    </reaction>
    <physiologicalReaction direction="left-to-right" evidence="11">
        <dbReference type="Rhea" id="RHEA:13066"/>
    </physiologicalReaction>
</comment>
<evidence type="ECO:0000256" key="7">
    <source>
        <dbReference type="ARBA" id="ARBA00022840"/>
    </source>
</evidence>
<dbReference type="InterPro" id="IPR050747">
    <property type="entry name" value="Mitochondrial_chaperone_BCS1"/>
</dbReference>
<dbReference type="SMART" id="SM00382">
    <property type="entry name" value="AAA"/>
    <property type="match status" value="1"/>
</dbReference>
<evidence type="ECO:0000259" key="14">
    <source>
        <dbReference type="SMART" id="SM00382"/>
    </source>
</evidence>
<comment type="similarity">
    <text evidence="2">Belongs to the AAA ATPase family. BCS1 subfamily.</text>
</comment>
<dbReference type="InterPro" id="IPR057495">
    <property type="entry name" value="AAA_lid_BCS1"/>
</dbReference>
<dbReference type="EMBL" id="MU005781">
    <property type="protein sequence ID" value="KAF2704880.1"/>
    <property type="molecule type" value="Genomic_DNA"/>
</dbReference>
<dbReference type="GO" id="GO:0005743">
    <property type="term" value="C:mitochondrial inner membrane"/>
    <property type="evidence" value="ECO:0007669"/>
    <property type="project" value="UniProtKB-SubCell"/>
</dbReference>
<evidence type="ECO:0000256" key="8">
    <source>
        <dbReference type="ARBA" id="ARBA00022989"/>
    </source>
</evidence>